<evidence type="ECO:0000313" key="4">
    <source>
        <dbReference type="EMBL" id="KAJ3436159.1"/>
    </source>
</evidence>
<feature type="domain" description="Dystroglycan-type cadherin-like" evidence="3">
    <location>
        <begin position="1182"/>
        <end position="1281"/>
    </location>
</feature>
<evidence type="ECO:0000256" key="2">
    <source>
        <dbReference type="SAM" id="Phobius"/>
    </source>
</evidence>
<feature type="compositionally biased region" description="Low complexity" evidence="1">
    <location>
        <begin position="1697"/>
        <end position="1727"/>
    </location>
</feature>
<name>A0AAV7Z533_9EUKA</name>
<feature type="transmembrane region" description="Helical" evidence="2">
    <location>
        <begin position="1593"/>
        <end position="1613"/>
    </location>
</feature>
<dbReference type="EMBL" id="JANTQA010000036">
    <property type="protein sequence ID" value="KAJ3436159.1"/>
    <property type="molecule type" value="Genomic_DNA"/>
</dbReference>
<dbReference type="Pfam" id="PF05345">
    <property type="entry name" value="He_PIG"/>
    <property type="match status" value="8"/>
</dbReference>
<feature type="domain" description="Dystroglycan-type cadherin-like" evidence="3">
    <location>
        <begin position="890"/>
        <end position="987"/>
    </location>
</feature>
<dbReference type="SMART" id="SM00736">
    <property type="entry name" value="CADG"/>
    <property type="match status" value="11"/>
</dbReference>
<feature type="domain" description="Dystroglycan-type cadherin-like" evidence="3">
    <location>
        <begin position="1379"/>
        <end position="1474"/>
    </location>
</feature>
<feature type="domain" description="Dystroglycan-type cadherin-like" evidence="3">
    <location>
        <begin position="1091"/>
        <end position="1181"/>
    </location>
</feature>
<dbReference type="InterPro" id="IPR006644">
    <property type="entry name" value="Cadg"/>
</dbReference>
<reference evidence="4" key="1">
    <citation type="submission" date="2022-08" db="EMBL/GenBank/DDBJ databases">
        <title>Novel sulphate-reducing endosymbionts in the free-living metamonad Anaeramoeba.</title>
        <authorList>
            <person name="Jerlstrom-Hultqvist J."/>
            <person name="Cepicka I."/>
            <person name="Gallot-Lavallee L."/>
            <person name="Salas-Leiva D."/>
            <person name="Curtis B.A."/>
            <person name="Zahonova K."/>
            <person name="Pipaliya S."/>
            <person name="Dacks J."/>
            <person name="Roger A.J."/>
        </authorList>
    </citation>
    <scope>NUCLEOTIDE SEQUENCE</scope>
    <source>
        <strain evidence="4">Busselton2</strain>
    </source>
</reference>
<feature type="domain" description="Dystroglycan-type cadherin-like" evidence="3">
    <location>
        <begin position="493"/>
        <end position="593"/>
    </location>
</feature>
<dbReference type="Gene3D" id="2.60.40.10">
    <property type="entry name" value="Immunoglobulins"/>
    <property type="match status" value="12"/>
</dbReference>
<protein>
    <recommendedName>
        <fullName evidence="3">Dystroglycan-type cadherin-like domain-containing protein</fullName>
    </recommendedName>
</protein>
<keyword evidence="2" id="KW-0812">Transmembrane</keyword>
<evidence type="ECO:0000256" key="1">
    <source>
        <dbReference type="SAM" id="MobiDB-lite"/>
    </source>
</evidence>
<keyword evidence="2" id="KW-1133">Transmembrane helix</keyword>
<dbReference type="InterPro" id="IPR015919">
    <property type="entry name" value="Cadherin-like_sf"/>
</dbReference>
<feature type="domain" description="Dystroglycan-type cadherin-like" evidence="3">
    <location>
        <begin position="1476"/>
        <end position="1579"/>
    </location>
</feature>
<feature type="compositionally biased region" description="Polar residues" evidence="1">
    <location>
        <begin position="1685"/>
        <end position="1696"/>
    </location>
</feature>
<feature type="domain" description="Dystroglycan-type cadherin-like" evidence="3">
    <location>
        <begin position="594"/>
        <end position="692"/>
    </location>
</feature>
<dbReference type="InterPro" id="IPR013783">
    <property type="entry name" value="Ig-like_fold"/>
</dbReference>
<feature type="domain" description="Dystroglycan-type cadherin-like" evidence="3">
    <location>
        <begin position="698"/>
        <end position="788"/>
    </location>
</feature>
<accession>A0AAV7Z533</accession>
<organism evidence="4 5">
    <name type="scientific">Anaeramoeba flamelloides</name>
    <dbReference type="NCBI Taxonomy" id="1746091"/>
    <lineage>
        <taxon>Eukaryota</taxon>
        <taxon>Metamonada</taxon>
        <taxon>Anaeramoebidae</taxon>
        <taxon>Anaeramoeba</taxon>
    </lineage>
</organism>
<evidence type="ECO:0000259" key="3">
    <source>
        <dbReference type="SMART" id="SM00736"/>
    </source>
</evidence>
<comment type="caution">
    <text evidence="4">The sequence shown here is derived from an EMBL/GenBank/DDBJ whole genome shotgun (WGS) entry which is preliminary data.</text>
</comment>
<dbReference type="GO" id="GO:0005509">
    <property type="term" value="F:calcium ion binding"/>
    <property type="evidence" value="ECO:0007669"/>
    <property type="project" value="InterPro"/>
</dbReference>
<feature type="domain" description="Dystroglycan-type cadherin-like" evidence="3">
    <location>
        <begin position="790"/>
        <end position="889"/>
    </location>
</feature>
<sequence>MVWGARAHCLQTGLIIINGSVNNECIINDIIKKIKFRNDCEPTYETAPSRIEYLLYRQRLPDVSISSIDGTIVIVYEDQTIDGSGYGIAANIMDSNWNRQKDRFQINTAEYDDQVYPRVKHFPDGKFLVTWRSDSDNEIHGRIMHANGDPSTSQFAISENNGVSKKSEIAMFDDGTAVVVFTRAESYLKGRFVYSDGTMNSHEFLIKNGDVNYYSRPAVDVSIDQQSFLVLDNHDNDIYGAKYSKNDGSLITNYGKIRYYEAYNPGVAALPNGNMILVYTEASGSSVIKTSFYDQSSVQNTSQVEYNSENGYPAIGKARDNVLVVSYTSDLNTRVSNFIIDQYNNQVVNDWNPLYNTAVDSQSLDVHDVTYVCVWEHAEDIYGVKYNLKYPSYISGLYDISRQIDEDFNYDFSFNDPESIGLTYQVKLANGSDLPGWITHSTPSSTQITGRTPTELSQCNTQTFDFIVTTSKSCEMTDSKTFQIQVTDDPIVTGAASLQDQTVHALESGWSYQFDQDCFNDPDNQEITYTSKLSDGNDLPEWLEFEPTTLTFSSLSVPDQCANTLQITVKASDHCSFLEDGFTITVENQEVIKNNLLEDQDFTVNTWFQYQFDANSFEDPENAELDYEVTLNDGSPKPDWLNFHSHNLTFNGIPDNDICHNEDFNIKITASDRCHSISDTFRITITNQDIWTDVALTNQNSPINSYFEYQFDENCFNDPENVELTYTLTLDDGSQAPSWLQIFSDNRTIGGNVPADSDCGEYWDLEVLAEEPCSDASSTFRLTSTNEDITLNQPLDDREFHVPNQFQFQFDTNSFHDPENVELAYSATLADGSPLPGWVDFFPSNRTFSGSTLVDNCGESIDIKVTASDHCSDASDIFKLVIKNDPITHDQALGDREFDVHNQFQFQFDTNSFNDPENVDIVYSATLADGSPLPGWVDFFPSNRTFSGSTLVDNCGESIDIKVTASDHCSDASDVFKLVIKNDPITHNQNLDDREFDVHNQFQFQFDTNSFNDPENVELAYSATLADGSPLPGWVDFFPSNRTFSGSTLVDNCGESIDIKVTASDHCSDASDIFKLVIKNDPITHDITLDNHAYHVHNQFQFQFDTDSFNDPENVDIVYSATLADGSPLPGWVDFFPSNRTFSGRSLVDNCGEVLDIKVTASDHCSDASDLFQLAIDNPAPVVNKEFERKTAIITIPFEYTFDPETFTNEDGTELTYTAHMKGSTKLPAWLDLYSNNRTFSGRTENDLCNFLYEIIVTADDGCYNASSSFYLELQNRKPIREKSFTDFSINVFEVIDYTIPEDSFSDPDGQDITLKAELDPSDTREWPSWLSFNAKTGRFYGNASNCGDPFVIVVYGVDPCTEYGSGNWTLTILDEPPETNQTLVDQTFFVNAYNSYQFHNESFIDPNGGSLDYVATLGNGDPLPDWLEFDSSKRKFTGIASGCTQTQTVMVTAVDKCTSSVSQDFRINLVNNPIYEDKGIVDQEMNGNLLFNYTFALDAFGDLDGENEQYTYSIECLEPKNEKCPSWLTFQSKNRRFLGNTPNKDVKYTIKVYASDSCVSIRASSTFQITINKVQTDNAKSDTSSEMSTGNMIAYIILSLVIVICIISFFVYRYYLQVKYQRLWDGKTEFFTAKMPNENLYILSSSSSGSSFSSTESSRSDIEMQNQGVVNDEDRVHSDIEVSDMSNASDLNETDSSNSSSSSSISSTSSSTVSTAETSNVETSSSFGKSSKN</sequence>
<evidence type="ECO:0000313" key="5">
    <source>
        <dbReference type="Proteomes" id="UP001146793"/>
    </source>
</evidence>
<feature type="domain" description="Dystroglycan-type cadherin-like" evidence="3">
    <location>
        <begin position="1290"/>
        <end position="1378"/>
    </location>
</feature>
<dbReference type="Proteomes" id="UP001146793">
    <property type="component" value="Unassembled WGS sequence"/>
</dbReference>
<dbReference type="GO" id="GO:0016020">
    <property type="term" value="C:membrane"/>
    <property type="evidence" value="ECO:0007669"/>
    <property type="project" value="InterPro"/>
</dbReference>
<gene>
    <name evidence="4" type="ORF">M0812_18211</name>
</gene>
<feature type="domain" description="Dystroglycan-type cadherin-like" evidence="3">
    <location>
        <begin position="988"/>
        <end position="1085"/>
    </location>
</feature>
<proteinExistence type="predicted"/>
<dbReference type="SUPFAM" id="SSF49313">
    <property type="entry name" value="Cadherin-like"/>
    <property type="match status" value="12"/>
</dbReference>
<feature type="region of interest" description="Disordered" evidence="1">
    <location>
        <begin position="1646"/>
        <end position="1734"/>
    </location>
</feature>
<keyword evidence="2" id="KW-0472">Membrane</keyword>
<feature type="compositionally biased region" description="Low complexity" evidence="1">
    <location>
        <begin position="1646"/>
        <end position="1658"/>
    </location>
</feature>